<evidence type="ECO:0000313" key="2">
    <source>
        <dbReference type="Proteomes" id="UP001281147"/>
    </source>
</evidence>
<gene>
    <name evidence="1" type="ORF">LTR37_009525</name>
</gene>
<dbReference type="Proteomes" id="UP001281147">
    <property type="component" value="Unassembled WGS sequence"/>
</dbReference>
<reference evidence="1" key="1">
    <citation type="submission" date="2023-07" db="EMBL/GenBank/DDBJ databases">
        <title>Black Yeasts Isolated from many extreme environments.</title>
        <authorList>
            <person name="Coleine C."/>
            <person name="Stajich J.E."/>
            <person name="Selbmann L."/>
        </authorList>
    </citation>
    <scope>NUCLEOTIDE SEQUENCE</scope>
    <source>
        <strain evidence="1">CCFEE 5714</strain>
    </source>
</reference>
<accession>A0ACC3N8M4</accession>
<comment type="caution">
    <text evidence="1">The sequence shown here is derived from an EMBL/GenBank/DDBJ whole genome shotgun (WGS) entry which is preliminary data.</text>
</comment>
<dbReference type="EMBL" id="JAUTXU010000075">
    <property type="protein sequence ID" value="KAK3711534.1"/>
    <property type="molecule type" value="Genomic_DNA"/>
</dbReference>
<evidence type="ECO:0000313" key="1">
    <source>
        <dbReference type="EMBL" id="KAK3711534.1"/>
    </source>
</evidence>
<sequence length="1086" mass="121898">MKSVCIVGGGPAGLIAAKTFLQTGNFDISVYEKSSRTGGIWALDQNSTGGFLSPYTPTNLSRFTVSFSDLDWNSVDFHGDQANGVQNGAPEGVHLPMFPKAWMANRYLETYRKKYIPDEIIKCSHQVVKAARDSDKWTITIKDEQSRETSRQFDYLIMASGFFASPRLMKHNVPDLTTAELPIQVIHSSTFRNLNNLLPEGKDVSGKTILMFGGGNSSGETAASVALQLSNAQWSPDTSSANRFKDCKIVHVTPRPLYALPHFHEHEEGSRSYIPLDFRLYDFGRRPRELGSYAGRQTKEVRNIVHGAIQSMVGSDQSDLSEALVSRKGEGRGSGYVAITESYAEYVRSGLIEAISGRVTGLESGIDGFASATVKRGEEESQLDDIAAVVYATGFTPEPALDLLDESTKAAVKYDASSLRLPMILEQWQTMSKEAPTVSFLGFYEGPYWPMMEMQARLTAERWMSDKIAERRSYEMDEQLLKLRQAMQDRDTDVPQFWFSDYLGYLEDIANELNLERNDNGFEERGGCVSPARYVWPQTNRAEADAIVKELHKIWHDCTVNGKYVPRAAMRAMQGHWNINRRIESARSTFPSGTLEGTASFHPRIPMLGKSGKAFDLEYLYVESGTFTTSTGFSMTASRRYVYRYSEAEDSLSVWFVKPDSNVEVDYLFHNLEFVKPEEARKAGASVAKADHLCVEDMYWTEYRLPLKGVTLPEFEIKHTVKGPDKDYVATTRYQRPRKHGRYPVYDVAEGRRGLSQLVKCNDWYASIVCTGTVLVKPVIESNQWILYSFLKALALCSLKTLYKRTPRHLLRPTYLQNPPEHSPNGTMCRYVSYHFWCKGWNNQPNERHVYLSRYPHKKCERAELPGVPFCPDARVDDEHAYGSCPKCGRHVWENLVKETEKGLAYVGRRSSAMDPKRTKGDSQYSSYAVGTGQDNETSMIPSSTGSVKSRLRYNSGSDQTSRGSEESLPRFSTPTPLTRGGTRESPRPSSSYLENDKAPTPSDANNPWYGSYGIGQQWTSVETGRRVTPPPTSNAGGSAAQSGTQRHSGNVIRVSGNALARQFGNAITEEPKEESSESRRRRRRG</sequence>
<keyword evidence="2" id="KW-1185">Reference proteome</keyword>
<organism evidence="1 2">
    <name type="scientific">Vermiconidia calcicola</name>
    <dbReference type="NCBI Taxonomy" id="1690605"/>
    <lineage>
        <taxon>Eukaryota</taxon>
        <taxon>Fungi</taxon>
        <taxon>Dikarya</taxon>
        <taxon>Ascomycota</taxon>
        <taxon>Pezizomycotina</taxon>
        <taxon>Dothideomycetes</taxon>
        <taxon>Dothideomycetidae</taxon>
        <taxon>Mycosphaerellales</taxon>
        <taxon>Extremaceae</taxon>
        <taxon>Vermiconidia</taxon>
    </lineage>
</organism>
<protein>
    <submittedName>
        <fullName evidence="1">Uncharacterized protein</fullName>
    </submittedName>
</protein>
<name>A0ACC3N8M4_9PEZI</name>
<proteinExistence type="predicted"/>